<feature type="compositionally biased region" description="Polar residues" evidence="3">
    <location>
        <begin position="217"/>
        <end position="226"/>
    </location>
</feature>
<dbReference type="SUPFAM" id="SSF54495">
    <property type="entry name" value="UBC-like"/>
    <property type="match status" value="1"/>
</dbReference>
<dbReference type="InterPro" id="IPR000608">
    <property type="entry name" value="UBC"/>
</dbReference>
<feature type="region of interest" description="Disordered" evidence="3">
    <location>
        <begin position="835"/>
        <end position="871"/>
    </location>
</feature>
<keyword evidence="2" id="KW-0833">Ubl conjugation pathway</keyword>
<sequence length="1587" mass="176827">IKVSWTSLLTGEEYVPGTCPVPISVPPAQLGILERDHVLGEAVKHAKRETVGTVVNLRIQACAELLSYGRVLLNLDCSRLRSVIPWTSRTNENHVIWRGWLGRVVACHMFAVIRFADGARMLVRQECLRNFEPIPPTTDAFPDPYFEGAWLRGDAYELKSNPDTTNFSNFTDLLFLGTHARIGSIQTLRSHSKPSATVDQSTGSQTVTSATPATTTDIGSTPELWSTSGRLPAGHPLSIYQALNHSSATRALFQKPDQLSRIFDHTPIFLIETRTRNAAWLSRLRSSVNVSVYVEHLIPFEATVHWFANRNPVAGRPPPSVIRGEDLVHLQPVVPYPYLGCTARDIWYLQLQESDVMYDLQTYDCPEKLVYDWLTNNQSGLAAAQVPFDHNSLSSSTSADLITSPSTEELKGTSTEINNCQPEPTSIKPTDSEVILKTTPFWAQRTIFRSTDRRSRVISNPKHRLTHSEMISWTNQQHSLEISLSDSEGDDDDDTEEEEAGKKETGLKNSSKIPRKRGTPVKSDNLKDVTEEAGQEDNATVNSKSKRNTPKTKRYDSIQSDPHVVDGEVELKTTTSNSGPDEDVTSTARGKQTRKSAKAVVQTRKAQLPKLVPGAWVAVGLHVTQTEYDVRWQDGSLEQGINCADLLPVYFNIDEHDFFPGTLVSLKSSKETGSTMTPAETKTISSGDGSTTSESNECTELREPSSVEPPRNYGLVLKTNPKDRTCLVQWFKMETADDKTSQQLLPLGEPEEAGVYELTAESDRQLNYGDILLVHTSGDSDHATIPAGYVEDIFPETGKLLIHWVDGTKTEVLRSECLFPLDALLDDDEWSSDESDEFELDELTSESDSEWETVSNASDDESTAVEADPDPEVEIEGTIPYEQAVRQTADKVLQAYLRSEAARRLFSDRRTFVFWILRRFVAVPNELDPVVDQLGTLLAAAAVSPNYSIPGDPRTPDTPSVTKLVLTNEHDVLGDTNTTVTGGTKSMVGELLSPAKAWDYTEEVEAINVIDKLHSIRELMQEAFHLVSDYRIKKMYSKCNHRELFSEKHVEGILKSIEIDAGLSNHLTLRSDTGASKEKGNIEVNTTVSCEETAPCTGHNSDLSSDTHSLIPDQHILRPEILMAMRLSQMKVLIVPDSTKPFTSTDENWRNRIHYCMAKQDEDTTDAKAYMIVSSTLFTQLTRYLTTVHKRLIEQLTDFGEYALAWLGEVAPNVADKARSYAAVEELDQLEQLTETDGGMPTVLTDASKNDSVVSEATESSAGESNPERQKSDTSSSLNVGKTRRDSQPGLAVDAIPMEYRGEFIMEDFAPTSHRFYKTVSENLPKSFYRAWKRDNALLSTSLPRGIIVKAFADRMDLYSLLIVGPAGTPYEHGLFLFDIQLPSRYPSVPPQVHYYSFASERVNPNLYVEGHVCLSLLGTWAGVDSENWSAENSNLLQLVVSLQGLILNSQPYFNEAGFDRCRGTPEALERSRVYNESVVATLVQSMVNLLRNPLPVFKNEIIQHCQLFADAYVSLLDFWTTLDEAEYNRLTESASSQNGQSNSKELRRPLPEFPLAPVSKGLQISVRRHRATFQRLVEASKQTTAS</sequence>
<evidence type="ECO:0000313" key="6">
    <source>
        <dbReference type="Proteomes" id="UP000699462"/>
    </source>
</evidence>
<feature type="compositionally biased region" description="Polar residues" evidence="3">
    <location>
        <begin position="1245"/>
        <end position="1264"/>
    </location>
</feature>
<feature type="compositionally biased region" description="Low complexity" evidence="3">
    <location>
        <begin position="206"/>
        <end position="216"/>
    </location>
</feature>
<feature type="non-terminal residue" evidence="5">
    <location>
        <position position="1587"/>
    </location>
</feature>
<evidence type="ECO:0000256" key="3">
    <source>
        <dbReference type="SAM" id="MobiDB-lite"/>
    </source>
</evidence>
<feature type="region of interest" description="Disordered" evidence="3">
    <location>
        <begin position="395"/>
        <end position="428"/>
    </location>
</feature>
<feature type="region of interest" description="Disordered" evidence="3">
    <location>
        <begin position="191"/>
        <end position="226"/>
    </location>
</feature>
<feature type="region of interest" description="Disordered" evidence="3">
    <location>
        <begin position="1532"/>
        <end position="1551"/>
    </location>
</feature>
<dbReference type="Gene3D" id="3.10.110.10">
    <property type="entry name" value="Ubiquitin Conjugating Enzyme"/>
    <property type="match status" value="1"/>
</dbReference>
<feature type="region of interest" description="Disordered" evidence="3">
    <location>
        <begin position="484"/>
        <end position="596"/>
    </location>
</feature>
<feature type="compositionally biased region" description="Polar residues" evidence="3">
    <location>
        <begin position="572"/>
        <end position="590"/>
    </location>
</feature>
<gene>
    <name evidence="5" type="ORF">P879_06265</name>
</gene>
<dbReference type="GO" id="GO:0061631">
    <property type="term" value="F:ubiquitin conjugating enzyme activity"/>
    <property type="evidence" value="ECO:0007669"/>
    <property type="project" value="TreeGrafter"/>
</dbReference>
<dbReference type="PANTHER" id="PTHR46116">
    <property type="entry name" value="(E3-INDEPENDENT) E2 UBIQUITIN-CONJUGATING ENZYME"/>
    <property type="match status" value="1"/>
</dbReference>
<evidence type="ECO:0000313" key="5">
    <source>
        <dbReference type="EMBL" id="KAF8562304.1"/>
    </source>
</evidence>
<dbReference type="Pfam" id="PF00179">
    <property type="entry name" value="UQ_con"/>
    <property type="match status" value="1"/>
</dbReference>
<dbReference type="PROSITE" id="PS50127">
    <property type="entry name" value="UBC_2"/>
    <property type="match status" value="1"/>
</dbReference>
<dbReference type="EMBL" id="JTDF01021094">
    <property type="protein sequence ID" value="KAF8562304.1"/>
    <property type="molecule type" value="Genomic_DNA"/>
</dbReference>
<feature type="compositionally biased region" description="Polar residues" evidence="3">
    <location>
        <begin position="1532"/>
        <end position="1544"/>
    </location>
</feature>
<dbReference type="Pfam" id="PF23043">
    <property type="entry name" value="SH3-B_UBE2O"/>
    <property type="match status" value="1"/>
</dbReference>
<feature type="region of interest" description="Disordered" evidence="3">
    <location>
        <begin position="670"/>
        <end position="714"/>
    </location>
</feature>
<evidence type="ECO:0000256" key="2">
    <source>
        <dbReference type="ARBA" id="ARBA00022786"/>
    </source>
</evidence>
<evidence type="ECO:0000256" key="1">
    <source>
        <dbReference type="ARBA" id="ARBA00022679"/>
    </source>
</evidence>
<feature type="compositionally biased region" description="Polar residues" evidence="3">
    <location>
        <begin position="670"/>
        <end position="698"/>
    </location>
</feature>
<dbReference type="CDD" id="cd23837">
    <property type="entry name" value="UBCc_UBE2O"/>
    <property type="match status" value="1"/>
</dbReference>
<keyword evidence="6" id="KW-1185">Reference proteome</keyword>
<dbReference type="Proteomes" id="UP000699462">
    <property type="component" value="Unassembled WGS sequence"/>
</dbReference>
<feature type="compositionally biased region" description="Acidic residues" evidence="3">
    <location>
        <begin position="487"/>
        <end position="499"/>
    </location>
</feature>
<feature type="region of interest" description="Disordered" evidence="3">
    <location>
        <begin position="1233"/>
        <end position="1287"/>
    </location>
</feature>
<accession>A0A8T0D5Q9</accession>
<organism evidence="5 6">
    <name type="scientific">Paragonimus westermani</name>
    <dbReference type="NCBI Taxonomy" id="34504"/>
    <lineage>
        <taxon>Eukaryota</taxon>
        <taxon>Metazoa</taxon>
        <taxon>Spiralia</taxon>
        <taxon>Lophotrochozoa</taxon>
        <taxon>Platyhelminthes</taxon>
        <taxon>Trematoda</taxon>
        <taxon>Digenea</taxon>
        <taxon>Plagiorchiida</taxon>
        <taxon>Troglotremata</taxon>
        <taxon>Troglotrematidae</taxon>
        <taxon>Paragonimus</taxon>
    </lineage>
</organism>
<dbReference type="InterPro" id="IPR057733">
    <property type="entry name" value="UBE2O-like_SH3-B"/>
</dbReference>
<protein>
    <recommendedName>
        <fullName evidence="4">UBC core domain-containing protein</fullName>
    </recommendedName>
</protein>
<feature type="compositionally biased region" description="Acidic residues" evidence="3">
    <location>
        <begin position="858"/>
        <end position="871"/>
    </location>
</feature>
<evidence type="ECO:0000259" key="4">
    <source>
        <dbReference type="PROSITE" id="PS50127"/>
    </source>
</evidence>
<proteinExistence type="predicted"/>
<keyword evidence="1" id="KW-0808">Transferase</keyword>
<dbReference type="PANTHER" id="PTHR46116:SF15">
    <property type="entry name" value="(E3-INDEPENDENT) E2 UBIQUITIN-CONJUGATING ENZYME"/>
    <property type="match status" value="1"/>
</dbReference>
<dbReference type="InterPro" id="IPR016135">
    <property type="entry name" value="UBQ-conjugating_enzyme/RWD"/>
</dbReference>
<feature type="compositionally biased region" description="Polar residues" evidence="3">
    <location>
        <begin position="191"/>
        <end position="205"/>
    </location>
</feature>
<comment type="caution">
    <text evidence="5">The sequence shown here is derived from an EMBL/GenBank/DDBJ whole genome shotgun (WGS) entry which is preliminary data.</text>
</comment>
<feature type="domain" description="UBC core" evidence="4">
    <location>
        <begin position="1326"/>
        <end position="1488"/>
    </location>
</feature>
<reference evidence="5 6" key="1">
    <citation type="submission" date="2019-07" db="EMBL/GenBank/DDBJ databases">
        <title>Annotation for the trematode Paragonimus westermani.</title>
        <authorList>
            <person name="Choi Y.-J."/>
        </authorList>
    </citation>
    <scope>NUCLEOTIDE SEQUENCE [LARGE SCALE GENOMIC DNA]</scope>
    <source>
        <strain evidence="5">180907_Pwestermani</strain>
    </source>
</reference>
<dbReference type="OrthoDB" id="47801at2759"/>
<dbReference type="SMART" id="SM00212">
    <property type="entry name" value="UBCc"/>
    <property type="match status" value="1"/>
</dbReference>
<name>A0A8T0D5Q9_9TREM</name>
<feature type="compositionally biased region" description="Acidic residues" evidence="3">
    <location>
        <begin position="835"/>
        <end position="851"/>
    </location>
</feature>